<evidence type="ECO:0008006" key="6">
    <source>
        <dbReference type="Google" id="ProtNLM"/>
    </source>
</evidence>
<sequence length="430" mass="48339">MKMEDKLTQVGEELRHKALPHDTLAQARRKGLQRAKRQRKQSIRVWSGVAIAAIFVLSFTLSIRLSPQFAQSMAKVPGVSLFVDLISTDKGVRDIISHDYYEVLNVAQTKGGLTFTLQGVIADTSGMVLNYKLESSKPVQNLSPQISILQDGSPLAASIGQYNSGDETKFEQGKLIHVVSPESISYENPNFELQVKIDQELETTFTLPFTLEKPIAKTKKVSLNQSLTFEGQELIVEAIAIAPLRAKVTIRVPEDNTMRLLDIEKLQLIDELGEIWKQGGIISAHGDLESGLVHYYLQSNYFREPKKLALEIGDIQALPKGDDYVEIDVEHGKVTHVPQFIEADIWVENDEIHVVMPARDEKESTFSFTSPVDARGETPRSINVVTGINDGKDRNIYMFDFEQMQSPIRLNVQNYPNYLEGEEKIDIDIK</sequence>
<organism evidence="4 5">
    <name type="scientific">Lysinibacillus contaminans</name>
    <dbReference type="NCBI Taxonomy" id="1293441"/>
    <lineage>
        <taxon>Bacteria</taxon>
        <taxon>Bacillati</taxon>
        <taxon>Bacillota</taxon>
        <taxon>Bacilli</taxon>
        <taxon>Bacillales</taxon>
        <taxon>Bacillaceae</taxon>
        <taxon>Lysinibacillus</taxon>
    </lineage>
</organism>
<evidence type="ECO:0000259" key="3">
    <source>
        <dbReference type="Pfam" id="PF18705"/>
    </source>
</evidence>
<keyword evidence="1" id="KW-0472">Membrane</keyword>
<comment type="caution">
    <text evidence="4">The sequence shown here is derived from an EMBL/GenBank/DDBJ whole genome shotgun (WGS) entry which is preliminary data.</text>
</comment>
<accession>A0ABR5K189</accession>
<keyword evidence="1" id="KW-0812">Transmembrane</keyword>
<evidence type="ECO:0000259" key="2">
    <source>
        <dbReference type="Pfam" id="PF13786"/>
    </source>
</evidence>
<evidence type="ECO:0000313" key="5">
    <source>
        <dbReference type="Proteomes" id="UP000050668"/>
    </source>
</evidence>
<dbReference type="Proteomes" id="UP000050668">
    <property type="component" value="Unassembled WGS sequence"/>
</dbReference>
<proteinExistence type="predicted"/>
<dbReference type="Pfam" id="PF18705">
    <property type="entry name" value="DUF5643"/>
    <property type="match status" value="1"/>
</dbReference>
<dbReference type="Gene3D" id="2.60.40.1630">
    <property type="entry name" value="bacillus anthracis domain"/>
    <property type="match status" value="1"/>
</dbReference>
<dbReference type="InterPro" id="IPR040680">
    <property type="entry name" value="DUF5643"/>
</dbReference>
<evidence type="ECO:0000256" key="1">
    <source>
        <dbReference type="SAM" id="Phobius"/>
    </source>
</evidence>
<keyword evidence="1" id="KW-1133">Transmembrane helix</keyword>
<gene>
    <name evidence="4" type="ORF">AEA09_08255</name>
</gene>
<feature type="domain" description="DUF4179" evidence="2">
    <location>
        <begin position="40"/>
        <end position="135"/>
    </location>
</feature>
<name>A0ABR5K189_9BACI</name>
<feature type="transmembrane region" description="Helical" evidence="1">
    <location>
        <begin position="43"/>
        <end position="63"/>
    </location>
</feature>
<feature type="domain" description="DUF5643" evidence="3">
    <location>
        <begin position="218"/>
        <end position="329"/>
    </location>
</feature>
<reference evidence="5" key="1">
    <citation type="submission" date="2015-07" db="EMBL/GenBank/DDBJ databases">
        <title>Fjat-14205 dsm 2895.</title>
        <authorList>
            <person name="Liu B."/>
            <person name="Wang J."/>
            <person name="Zhu Y."/>
            <person name="Liu G."/>
            <person name="Chen Q."/>
            <person name="Chen Z."/>
            <person name="Lan J."/>
            <person name="Che J."/>
            <person name="Ge C."/>
            <person name="Shi H."/>
            <person name="Pan Z."/>
            <person name="Liu X."/>
        </authorList>
    </citation>
    <scope>NUCLEOTIDE SEQUENCE [LARGE SCALE GENOMIC DNA]</scope>
    <source>
        <strain evidence="5">DSM 25560</strain>
    </source>
</reference>
<dbReference type="Pfam" id="PF13786">
    <property type="entry name" value="DUF4179"/>
    <property type="match status" value="1"/>
</dbReference>
<evidence type="ECO:0000313" key="4">
    <source>
        <dbReference type="EMBL" id="KOS68543.1"/>
    </source>
</evidence>
<dbReference type="EMBL" id="LGRV01000003">
    <property type="protein sequence ID" value="KOS68543.1"/>
    <property type="molecule type" value="Genomic_DNA"/>
</dbReference>
<protein>
    <recommendedName>
        <fullName evidence="6">DUF4179 domain-containing protein</fullName>
    </recommendedName>
</protein>
<dbReference type="InterPro" id="IPR025436">
    <property type="entry name" value="DUF4179"/>
</dbReference>
<keyword evidence="5" id="KW-1185">Reference proteome</keyword>